<evidence type="ECO:0000256" key="1">
    <source>
        <dbReference type="ARBA" id="ARBA00022737"/>
    </source>
</evidence>
<evidence type="ECO:0000313" key="7">
    <source>
        <dbReference type="Proteomes" id="UP000246991"/>
    </source>
</evidence>
<dbReference type="SMART" id="SM00248">
    <property type="entry name" value="ANK"/>
    <property type="match status" value="3"/>
</dbReference>
<name>A0A317T2M4_9PEZI</name>
<evidence type="ECO:0000256" key="5">
    <source>
        <dbReference type="SAM" id="Phobius"/>
    </source>
</evidence>
<dbReference type="PROSITE" id="PS50297">
    <property type="entry name" value="ANK_REP_REGION"/>
    <property type="match status" value="1"/>
</dbReference>
<protein>
    <submittedName>
        <fullName evidence="6">Ankyrin</fullName>
    </submittedName>
</protein>
<dbReference type="Proteomes" id="UP000246991">
    <property type="component" value="Unassembled WGS sequence"/>
</dbReference>
<dbReference type="InterPro" id="IPR036770">
    <property type="entry name" value="Ankyrin_rpt-contain_sf"/>
</dbReference>
<sequence length="274" mass="29791">MLERKRWDLNGRDSRGDTPLIWAVRYRNDGMVALFLEQEDIEPNQPNRDGRTAFSLAAEWGNEGAVKLLLQHGGADSNSPDNRGQTPLSYAASGGHEVVVKLISDRTEFNPNSSPRNSRALPSYTPRYGYLRALGLLLGYENPASGSSGTHRPPGASVHGGVVPGQWVARPPPALEDVTPNTAIDLALDASLSRSVPSRPPRELPLQLKQSPLNQLDSPSAVCTPGAPGSGVGFLFFLLVSIMLFALAFRVFLVYSGYGDPYELFHTLNGAWRR</sequence>
<dbReference type="PANTHER" id="PTHR24171:SF10">
    <property type="entry name" value="ANKYRIN REPEAT DOMAIN-CONTAINING PROTEIN 29-LIKE"/>
    <property type="match status" value="1"/>
</dbReference>
<dbReference type="InterPro" id="IPR002110">
    <property type="entry name" value="Ankyrin_rpt"/>
</dbReference>
<keyword evidence="1" id="KW-0677">Repeat</keyword>
<organism evidence="6 7">
    <name type="scientific">Tuber magnatum</name>
    <name type="common">white Piedmont truffle</name>
    <dbReference type="NCBI Taxonomy" id="42249"/>
    <lineage>
        <taxon>Eukaryota</taxon>
        <taxon>Fungi</taxon>
        <taxon>Dikarya</taxon>
        <taxon>Ascomycota</taxon>
        <taxon>Pezizomycotina</taxon>
        <taxon>Pezizomycetes</taxon>
        <taxon>Pezizales</taxon>
        <taxon>Tuberaceae</taxon>
        <taxon>Tuber</taxon>
    </lineage>
</organism>
<gene>
    <name evidence="6" type="ORF">C7212DRAFT_289956</name>
</gene>
<dbReference type="Pfam" id="PF12796">
    <property type="entry name" value="Ank_2"/>
    <property type="match status" value="1"/>
</dbReference>
<evidence type="ECO:0000256" key="4">
    <source>
        <dbReference type="SAM" id="MobiDB-lite"/>
    </source>
</evidence>
<keyword evidence="2 3" id="KW-0040">ANK repeat</keyword>
<keyword evidence="7" id="KW-1185">Reference proteome</keyword>
<proteinExistence type="predicted"/>
<dbReference type="STRING" id="42249.A0A317T2M4"/>
<evidence type="ECO:0000256" key="3">
    <source>
        <dbReference type="PROSITE-ProRule" id="PRU00023"/>
    </source>
</evidence>
<dbReference type="Gene3D" id="1.25.40.20">
    <property type="entry name" value="Ankyrin repeat-containing domain"/>
    <property type="match status" value="1"/>
</dbReference>
<reference evidence="6 7" key="1">
    <citation type="submission" date="2018-03" db="EMBL/GenBank/DDBJ databases">
        <title>Genomes of Pezizomycetes fungi and the evolution of truffles.</title>
        <authorList>
            <person name="Murat C."/>
            <person name="Payen T."/>
            <person name="Noel B."/>
            <person name="Kuo A."/>
            <person name="Martin F.M."/>
        </authorList>
    </citation>
    <scope>NUCLEOTIDE SEQUENCE [LARGE SCALE GENOMIC DNA]</scope>
    <source>
        <strain evidence="6">091103-1</strain>
    </source>
</reference>
<dbReference type="PROSITE" id="PS50088">
    <property type="entry name" value="ANK_REPEAT"/>
    <property type="match status" value="1"/>
</dbReference>
<keyword evidence="5" id="KW-0812">Transmembrane</keyword>
<comment type="caution">
    <text evidence="6">The sequence shown here is derived from an EMBL/GenBank/DDBJ whole genome shotgun (WGS) entry which is preliminary data.</text>
</comment>
<feature type="repeat" description="ANK" evidence="3">
    <location>
        <begin position="49"/>
        <end position="73"/>
    </location>
</feature>
<keyword evidence="5" id="KW-0472">Membrane</keyword>
<evidence type="ECO:0000256" key="2">
    <source>
        <dbReference type="ARBA" id="ARBA00023043"/>
    </source>
</evidence>
<dbReference type="PANTHER" id="PTHR24171">
    <property type="entry name" value="ANKYRIN REPEAT DOMAIN-CONTAINING PROTEIN 39-RELATED"/>
    <property type="match status" value="1"/>
</dbReference>
<feature type="transmembrane region" description="Helical" evidence="5">
    <location>
        <begin position="234"/>
        <end position="255"/>
    </location>
</feature>
<keyword evidence="5" id="KW-1133">Transmembrane helix</keyword>
<accession>A0A317T2M4</accession>
<dbReference type="SUPFAM" id="SSF48403">
    <property type="entry name" value="Ankyrin repeat"/>
    <property type="match status" value="1"/>
</dbReference>
<dbReference type="OrthoDB" id="20872at2759"/>
<dbReference type="EMBL" id="PYWC01000001">
    <property type="protein sequence ID" value="PWW80894.1"/>
    <property type="molecule type" value="Genomic_DNA"/>
</dbReference>
<dbReference type="AlphaFoldDB" id="A0A317T2M4"/>
<evidence type="ECO:0000313" key="6">
    <source>
        <dbReference type="EMBL" id="PWW80894.1"/>
    </source>
</evidence>
<feature type="region of interest" description="Disordered" evidence="4">
    <location>
        <begin position="144"/>
        <end position="163"/>
    </location>
</feature>